<dbReference type="InterPro" id="IPR021883">
    <property type="entry name" value="LPA1-like"/>
</dbReference>
<dbReference type="InterPro" id="IPR019734">
    <property type="entry name" value="TPR_rpt"/>
</dbReference>
<evidence type="ECO:0000256" key="2">
    <source>
        <dbReference type="SAM" id="MobiDB-lite"/>
    </source>
</evidence>
<dbReference type="OrthoDB" id="1914839at2759"/>
<comment type="caution">
    <text evidence="3">The sequence shown here is derived from an EMBL/GenBank/DDBJ whole genome shotgun (WGS) entry which is preliminary data.</text>
</comment>
<feature type="compositionally biased region" description="Low complexity" evidence="2">
    <location>
        <begin position="124"/>
        <end position="141"/>
    </location>
</feature>
<proteinExistence type="predicted"/>
<dbReference type="EMBL" id="BFEA01000603">
    <property type="protein sequence ID" value="GBG87252.1"/>
    <property type="molecule type" value="Genomic_DNA"/>
</dbReference>
<feature type="repeat" description="TPR" evidence="1">
    <location>
        <begin position="142"/>
        <end position="175"/>
    </location>
</feature>
<evidence type="ECO:0000256" key="1">
    <source>
        <dbReference type="PROSITE-ProRule" id="PRU00339"/>
    </source>
</evidence>
<keyword evidence="4" id="KW-1185">Reference proteome</keyword>
<accession>A0A388LYE0</accession>
<dbReference type="InterPro" id="IPR011990">
    <property type="entry name" value="TPR-like_helical_dom_sf"/>
</dbReference>
<dbReference type="Gene3D" id="1.25.40.10">
    <property type="entry name" value="Tetratricopeptide repeat domain"/>
    <property type="match status" value="1"/>
</dbReference>
<gene>
    <name evidence="3" type="ORF">CBR_g45311</name>
</gene>
<evidence type="ECO:0000313" key="3">
    <source>
        <dbReference type="EMBL" id="GBG87252.1"/>
    </source>
</evidence>
<organism evidence="3 4">
    <name type="scientific">Chara braunii</name>
    <name type="common">Braun's stonewort</name>
    <dbReference type="NCBI Taxonomy" id="69332"/>
    <lineage>
        <taxon>Eukaryota</taxon>
        <taxon>Viridiplantae</taxon>
        <taxon>Streptophyta</taxon>
        <taxon>Charophyceae</taxon>
        <taxon>Charales</taxon>
        <taxon>Characeae</taxon>
        <taxon>Chara</taxon>
    </lineage>
</organism>
<dbReference type="OMA" id="CHNEDST"/>
<feature type="region of interest" description="Disordered" evidence="2">
    <location>
        <begin position="67"/>
        <end position="101"/>
    </location>
</feature>
<dbReference type="PANTHER" id="PTHR35498:SF4">
    <property type="entry name" value="PROTEIN LOW PSII ACCUMULATION 1, CHLOROPLASTIC"/>
    <property type="match status" value="1"/>
</dbReference>
<protein>
    <submittedName>
        <fullName evidence="3">Uncharacterized protein</fullName>
    </submittedName>
</protein>
<dbReference type="STRING" id="69332.A0A388LYE0"/>
<dbReference type="SUPFAM" id="SSF48452">
    <property type="entry name" value="TPR-like"/>
    <property type="match status" value="1"/>
</dbReference>
<name>A0A388LYE0_CHABU</name>
<evidence type="ECO:0000313" key="4">
    <source>
        <dbReference type="Proteomes" id="UP000265515"/>
    </source>
</evidence>
<dbReference type="PANTHER" id="PTHR35498">
    <property type="entry name" value="PROTEIN LOW PSII ACCUMULATION 1, CHLOROPLASTIC"/>
    <property type="match status" value="1"/>
</dbReference>
<dbReference type="AlphaFoldDB" id="A0A388LYE0"/>
<dbReference type="Pfam" id="PF11998">
    <property type="entry name" value="DUF3493"/>
    <property type="match status" value="1"/>
</dbReference>
<dbReference type="Proteomes" id="UP000265515">
    <property type="component" value="Unassembled WGS sequence"/>
</dbReference>
<reference evidence="3 4" key="1">
    <citation type="journal article" date="2018" name="Cell">
        <title>The Chara Genome: Secondary Complexity and Implications for Plant Terrestrialization.</title>
        <authorList>
            <person name="Nishiyama T."/>
            <person name="Sakayama H."/>
            <person name="Vries J.D."/>
            <person name="Buschmann H."/>
            <person name="Saint-Marcoux D."/>
            <person name="Ullrich K.K."/>
            <person name="Haas F.B."/>
            <person name="Vanderstraeten L."/>
            <person name="Becker D."/>
            <person name="Lang D."/>
            <person name="Vosolsobe S."/>
            <person name="Rombauts S."/>
            <person name="Wilhelmsson P.K.I."/>
            <person name="Janitza P."/>
            <person name="Kern R."/>
            <person name="Heyl A."/>
            <person name="Rumpler F."/>
            <person name="Villalobos L.I.A.C."/>
            <person name="Clay J.M."/>
            <person name="Skokan R."/>
            <person name="Toyoda A."/>
            <person name="Suzuki Y."/>
            <person name="Kagoshima H."/>
            <person name="Schijlen E."/>
            <person name="Tajeshwar N."/>
            <person name="Catarino B."/>
            <person name="Hetherington A.J."/>
            <person name="Saltykova A."/>
            <person name="Bonnot C."/>
            <person name="Breuninger H."/>
            <person name="Symeonidi A."/>
            <person name="Radhakrishnan G.V."/>
            <person name="Van Nieuwerburgh F."/>
            <person name="Deforce D."/>
            <person name="Chang C."/>
            <person name="Karol K.G."/>
            <person name="Hedrich R."/>
            <person name="Ulvskov P."/>
            <person name="Glockner G."/>
            <person name="Delwiche C.F."/>
            <person name="Petrasek J."/>
            <person name="Van de Peer Y."/>
            <person name="Friml J."/>
            <person name="Beilby M."/>
            <person name="Dolan L."/>
            <person name="Kohara Y."/>
            <person name="Sugano S."/>
            <person name="Fujiyama A."/>
            <person name="Delaux P.-M."/>
            <person name="Quint M."/>
            <person name="TheiBen G."/>
            <person name="Hagemann M."/>
            <person name="Harholt J."/>
            <person name="Dunand C."/>
            <person name="Zachgo S."/>
            <person name="Langdale J."/>
            <person name="Maumus F."/>
            <person name="Straeten D.V.D."/>
            <person name="Gould S.B."/>
            <person name="Rensing S.A."/>
        </authorList>
    </citation>
    <scope>NUCLEOTIDE SEQUENCE [LARGE SCALE GENOMIC DNA]</scope>
    <source>
        <strain evidence="3 4">S276</strain>
    </source>
</reference>
<feature type="region of interest" description="Disordered" evidence="2">
    <location>
        <begin position="115"/>
        <end position="143"/>
    </location>
</feature>
<dbReference type="NCBIfam" id="NF047558">
    <property type="entry name" value="TPR_END_plus"/>
    <property type="match status" value="1"/>
</dbReference>
<keyword evidence="1" id="KW-0802">TPR repeat</keyword>
<dbReference type="Gramene" id="GBG87252">
    <property type="protein sequence ID" value="GBG87252"/>
    <property type="gene ID" value="CBR_g45311"/>
</dbReference>
<dbReference type="PROSITE" id="PS50005">
    <property type="entry name" value="TPR"/>
    <property type="match status" value="1"/>
</dbReference>
<sequence>MSVAVSSAGAFLLTSCHNEDSTLLPVAAAAVRRRHVAAAATQRFRRRRWQRDARIPRLLFCDCCRSPSSSFSSPEGRGDGLHAGVPSARDEPRAGSDGYGYGGVAGASRRSRLNHSAAVQVRASSSSSSSPSPSSSSSSPSAREAVERGLSLYGKSRISDALACFEEALSMRPSAEVAQAALYNKACCHALRDENEAAAEALRTVLSKYNLSFGTILSDPDLETFRATAIFAELQNQALAGDRSAGQGFRKDLRMIAEVQAPFRGVRLFFYLSLTAAATISTFFTIPRLIAALKGVPGGAGLGAPPPPEVVPTLQNLAINLGGIALFAVLYQWDKRGEEQQIRRIARDETLSRLRVRLSTGKSLTLEQLRGTSRPVIIAGKAEAVAQAVKRAGRYRTELLERGILLIPLVFGSGNDILDQRRKKGFGSAVAAAAAGPSPPTTAVGPPGNATMTDEFAERAKTLAGKAVEEAERKFKAEPVSQQGWEQWMLQQQEVTGGVQPGEEVYVILRLDGRIRRSGKGTPDWEQLVNELPPVKAFVSQLEK</sequence>